<reference evidence="1" key="1">
    <citation type="submission" date="2019-10" db="EMBL/GenBank/DDBJ databases">
        <authorList>
            <person name="Soares A.E.R."/>
            <person name="Aleixo A."/>
            <person name="Schneider P."/>
            <person name="Miyaki C.Y."/>
            <person name="Schneider M.P."/>
            <person name="Mello C."/>
            <person name="Vasconcelos A.T.R."/>
        </authorList>
    </citation>
    <scope>NUCLEOTIDE SEQUENCE</scope>
    <source>
        <tissue evidence="1">Muscle</tissue>
    </source>
</reference>
<evidence type="ECO:0000313" key="1">
    <source>
        <dbReference type="EMBL" id="KAJ7404977.1"/>
    </source>
</evidence>
<gene>
    <name evidence="1" type="ORF">WISP_142313</name>
</gene>
<sequence>MDCQLFQQYTVGDSVKGLAEVQTDHIHSLPLIHHVGYLIIKGDQVDQTGPGPPKPMLAGSNPLSILQVLCDCTQDDLLHNLARHHGQAHKLVVVRVLLATRFVDWCDTGHPPIIWDLPSELGLLVDDG</sequence>
<name>A0ABQ9CRK8_9PASS</name>
<comment type="caution">
    <text evidence="1">The sequence shown here is derived from an EMBL/GenBank/DDBJ whole genome shotgun (WGS) entry which is preliminary data.</text>
</comment>
<evidence type="ECO:0000313" key="2">
    <source>
        <dbReference type="Proteomes" id="UP001145742"/>
    </source>
</evidence>
<organism evidence="1 2">
    <name type="scientific">Willisornis vidua</name>
    <name type="common">Xingu scale-backed antbird</name>
    <dbReference type="NCBI Taxonomy" id="1566151"/>
    <lineage>
        <taxon>Eukaryota</taxon>
        <taxon>Metazoa</taxon>
        <taxon>Chordata</taxon>
        <taxon>Craniata</taxon>
        <taxon>Vertebrata</taxon>
        <taxon>Euteleostomi</taxon>
        <taxon>Archelosauria</taxon>
        <taxon>Archosauria</taxon>
        <taxon>Dinosauria</taxon>
        <taxon>Saurischia</taxon>
        <taxon>Theropoda</taxon>
        <taxon>Coelurosauria</taxon>
        <taxon>Aves</taxon>
        <taxon>Neognathae</taxon>
        <taxon>Neoaves</taxon>
        <taxon>Telluraves</taxon>
        <taxon>Australaves</taxon>
        <taxon>Passeriformes</taxon>
        <taxon>Thamnophilidae</taxon>
        <taxon>Willisornis</taxon>
    </lineage>
</organism>
<dbReference type="Proteomes" id="UP001145742">
    <property type="component" value="Unassembled WGS sequence"/>
</dbReference>
<protein>
    <submittedName>
        <fullName evidence="1">Uncharacterized protein</fullName>
    </submittedName>
</protein>
<proteinExistence type="predicted"/>
<accession>A0ABQ9CRK8</accession>
<keyword evidence="2" id="KW-1185">Reference proteome</keyword>
<dbReference type="EMBL" id="WHWB01034736">
    <property type="protein sequence ID" value="KAJ7404977.1"/>
    <property type="molecule type" value="Genomic_DNA"/>
</dbReference>